<protein>
    <submittedName>
        <fullName evidence="2">Uncharacterized protein</fullName>
    </submittedName>
</protein>
<feature type="coiled-coil region" evidence="1">
    <location>
        <begin position="12"/>
        <end position="39"/>
    </location>
</feature>
<keyword evidence="1" id="KW-0175">Coiled coil</keyword>
<dbReference type="RefSeq" id="WP_086712998.1">
    <property type="nucleotide sequence ID" value="NZ_AP025492.1"/>
</dbReference>
<organism evidence="2 3">
    <name type="scientific">Vibrio gigantis</name>
    <dbReference type="NCBI Taxonomy" id="296199"/>
    <lineage>
        <taxon>Bacteria</taxon>
        <taxon>Pseudomonadati</taxon>
        <taxon>Pseudomonadota</taxon>
        <taxon>Gammaproteobacteria</taxon>
        <taxon>Vibrionales</taxon>
        <taxon>Vibrionaceae</taxon>
        <taxon>Vibrio</taxon>
    </lineage>
</organism>
<sequence length="192" mass="21840">MNDTNINSQEALSMAKESLALAEKLNEETKERMAQTRQMHDAMLVSQRRVCLAFSTLLPKPHQGDFLKAISPEALEDEAQSIVEQVSKRKEADVMNTIINLAIANGDVLEFSVDYDSHNQHFSVLVRKIGDLKKYNFKNVPYLLHEYVSLGKRYELDHEDRPLNELLILEDKLIDLIAEAREASETVAEVEA</sequence>
<proteinExistence type="predicted"/>
<dbReference type="AlphaFoldDB" id="A0A5M9NU09"/>
<reference evidence="2 3" key="1">
    <citation type="submission" date="2019-09" db="EMBL/GenBank/DDBJ databases">
        <title>Draft genome sequence of various Type strains from the CCUG.</title>
        <authorList>
            <person name="Pineiro-Iglesias B."/>
            <person name="Tunovic T."/>
            <person name="Unosson C."/>
            <person name="Inganas E."/>
            <person name="Ohlen M."/>
            <person name="Cardew S."/>
            <person name="Jensie-Markopoulos S."/>
            <person name="Salva-Serra F."/>
            <person name="Jaen-Luchoro D."/>
            <person name="Karlsson R."/>
            <person name="Svensson-Stadler L."/>
            <person name="Chun J."/>
            <person name="Moore E."/>
        </authorList>
    </citation>
    <scope>NUCLEOTIDE SEQUENCE [LARGE SCALE GENOMIC DNA]</scope>
    <source>
        <strain evidence="2 3">CCUG 56969T</strain>
    </source>
</reference>
<comment type="caution">
    <text evidence="2">The sequence shown here is derived from an EMBL/GenBank/DDBJ whole genome shotgun (WGS) entry which is preliminary data.</text>
</comment>
<keyword evidence="3" id="KW-1185">Reference proteome</keyword>
<accession>A0A5M9NU09</accession>
<evidence type="ECO:0000256" key="1">
    <source>
        <dbReference type="SAM" id="Coils"/>
    </source>
</evidence>
<name>A0A5M9NU09_9VIBR</name>
<evidence type="ECO:0000313" key="2">
    <source>
        <dbReference type="EMBL" id="KAA8674235.1"/>
    </source>
</evidence>
<dbReference type="EMBL" id="VXJS01000008">
    <property type="protein sequence ID" value="KAA8674235.1"/>
    <property type="molecule type" value="Genomic_DNA"/>
</dbReference>
<dbReference type="Proteomes" id="UP000322521">
    <property type="component" value="Unassembled WGS sequence"/>
</dbReference>
<gene>
    <name evidence="2" type="ORF">F4W18_14650</name>
</gene>
<evidence type="ECO:0000313" key="3">
    <source>
        <dbReference type="Proteomes" id="UP000322521"/>
    </source>
</evidence>